<evidence type="ECO:0000313" key="1">
    <source>
        <dbReference type="EMBL" id="MBW4657262.1"/>
    </source>
</evidence>
<dbReference type="EMBL" id="JAHHHD010000001">
    <property type="protein sequence ID" value="MBW4657262.1"/>
    <property type="molecule type" value="Genomic_DNA"/>
</dbReference>
<reference evidence="1" key="2">
    <citation type="journal article" date="2022" name="Microbiol. Resour. Announc.">
        <title>Metagenome Sequencing to Explore Phylogenomics of Terrestrial Cyanobacteria.</title>
        <authorList>
            <person name="Ward R.D."/>
            <person name="Stajich J.E."/>
            <person name="Johansen J.R."/>
            <person name="Huntemann M."/>
            <person name="Clum A."/>
            <person name="Foster B."/>
            <person name="Foster B."/>
            <person name="Roux S."/>
            <person name="Palaniappan K."/>
            <person name="Varghese N."/>
            <person name="Mukherjee S."/>
            <person name="Reddy T.B.K."/>
            <person name="Daum C."/>
            <person name="Copeland A."/>
            <person name="Chen I.A."/>
            <person name="Ivanova N.N."/>
            <person name="Kyrpides N.C."/>
            <person name="Shapiro N."/>
            <person name="Eloe-Fadrosh E.A."/>
            <person name="Pietrasiak N."/>
        </authorList>
    </citation>
    <scope>NUCLEOTIDE SEQUENCE</scope>
    <source>
        <strain evidence="1">UHER 2000/2452</strain>
    </source>
</reference>
<proteinExistence type="predicted"/>
<name>A0A951UKT5_9CYAN</name>
<accession>A0A951UKT5</accession>
<dbReference type="Proteomes" id="UP000757435">
    <property type="component" value="Unassembled WGS sequence"/>
</dbReference>
<dbReference type="AlphaFoldDB" id="A0A951UKT5"/>
<protein>
    <submittedName>
        <fullName evidence="1">Uncharacterized protein</fullName>
    </submittedName>
</protein>
<sequence length="75" mass="8507">MSSKLDRLTKFRTINFQTLNPSAVNRILVSRVPHSIATLNNPIASHPMPLSPFNKRLQCDRHPAIALHWHEGNAQ</sequence>
<evidence type="ECO:0000313" key="2">
    <source>
        <dbReference type="Proteomes" id="UP000757435"/>
    </source>
</evidence>
<reference evidence="1" key="1">
    <citation type="submission" date="2021-05" db="EMBL/GenBank/DDBJ databases">
        <authorList>
            <person name="Pietrasiak N."/>
            <person name="Ward R."/>
            <person name="Stajich J.E."/>
            <person name="Kurbessoian T."/>
        </authorList>
    </citation>
    <scope>NUCLEOTIDE SEQUENCE</scope>
    <source>
        <strain evidence="1">UHER 2000/2452</strain>
    </source>
</reference>
<comment type="caution">
    <text evidence="1">The sequence shown here is derived from an EMBL/GenBank/DDBJ whole genome shotgun (WGS) entry which is preliminary data.</text>
</comment>
<organism evidence="1 2">
    <name type="scientific">Drouetiella hepatica Uher 2000/2452</name>
    <dbReference type="NCBI Taxonomy" id="904376"/>
    <lineage>
        <taxon>Bacteria</taxon>
        <taxon>Bacillati</taxon>
        <taxon>Cyanobacteriota</taxon>
        <taxon>Cyanophyceae</taxon>
        <taxon>Oculatellales</taxon>
        <taxon>Oculatellaceae</taxon>
        <taxon>Drouetiella</taxon>
    </lineage>
</organism>
<gene>
    <name evidence="1" type="ORF">KME15_01185</name>
</gene>